<dbReference type="Proteomes" id="UP000199103">
    <property type="component" value="Chromosome I"/>
</dbReference>
<feature type="transmembrane region" description="Helical" evidence="1">
    <location>
        <begin position="228"/>
        <end position="248"/>
    </location>
</feature>
<feature type="transmembrane region" description="Helical" evidence="1">
    <location>
        <begin position="105"/>
        <end position="130"/>
    </location>
</feature>
<keyword evidence="3" id="KW-1185">Reference proteome</keyword>
<accession>A0A1H1UG33</accession>
<dbReference type="RefSeq" id="WP_091525670.1">
    <property type="nucleotide sequence ID" value="NZ_LT629772.1"/>
</dbReference>
<feature type="transmembrane region" description="Helical" evidence="1">
    <location>
        <begin position="25"/>
        <end position="47"/>
    </location>
</feature>
<keyword evidence="1" id="KW-1133">Transmembrane helix</keyword>
<sequence>MHLLRLYGALVSMSLRRQLSFRTDLAFEVIATVATVASSAAAVLVLFTRVDTIGGFSPAAAILLLGTFHIVTGLRRALVEPNLRFIAGDVGDGSFDEQLLQPAPILFLVSLGGVAPLALSQTLIGIVAAVLGVSRLDRAPSVPLIGCWLLMIISAAVIMWATRCLIAATVFFSLGLTLDVAYDAVWQTAPYPTTIFARPVRFVLTYLLPVAFLATVPAAVLAGTLSPWWTLTGPAVAVISSAAAVSIWRVGLSRYTSATS</sequence>
<feature type="transmembrane region" description="Helical" evidence="1">
    <location>
        <begin position="203"/>
        <end position="222"/>
    </location>
</feature>
<evidence type="ECO:0000313" key="2">
    <source>
        <dbReference type="EMBL" id="SDS71485.1"/>
    </source>
</evidence>
<reference evidence="2 3" key="1">
    <citation type="submission" date="2016-10" db="EMBL/GenBank/DDBJ databases">
        <authorList>
            <person name="de Groot N.N."/>
        </authorList>
    </citation>
    <scope>NUCLEOTIDE SEQUENCE [LARGE SCALE GENOMIC DNA]</scope>
    <source>
        <strain evidence="2 3">DSM 21800</strain>
    </source>
</reference>
<feature type="transmembrane region" description="Helical" evidence="1">
    <location>
        <begin position="59"/>
        <end position="78"/>
    </location>
</feature>
<name>A0A1H1UG33_9ACTN</name>
<dbReference type="STRING" id="630515.SAMN04489812_2775"/>
<gene>
    <name evidence="2" type="ORF">SAMN04489812_2775</name>
</gene>
<evidence type="ECO:0000313" key="3">
    <source>
        <dbReference type="Proteomes" id="UP000199103"/>
    </source>
</evidence>
<protein>
    <submittedName>
        <fullName evidence="2">ABC-2 type transport system permease protein</fullName>
    </submittedName>
</protein>
<feature type="transmembrane region" description="Helical" evidence="1">
    <location>
        <begin position="165"/>
        <end position="182"/>
    </location>
</feature>
<dbReference type="EMBL" id="LT629772">
    <property type="protein sequence ID" value="SDS71485.1"/>
    <property type="molecule type" value="Genomic_DNA"/>
</dbReference>
<organism evidence="2 3">
    <name type="scientific">Microlunatus soli</name>
    <dbReference type="NCBI Taxonomy" id="630515"/>
    <lineage>
        <taxon>Bacteria</taxon>
        <taxon>Bacillati</taxon>
        <taxon>Actinomycetota</taxon>
        <taxon>Actinomycetes</taxon>
        <taxon>Propionibacteriales</taxon>
        <taxon>Propionibacteriaceae</taxon>
        <taxon>Microlunatus</taxon>
    </lineage>
</organism>
<dbReference type="AlphaFoldDB" id="A0A1H1UG33"/>
<dbReference type="OrthoDB" id="9788195at2"/>
<dbReference type="InterPro" id="IPR010390">
    <property type="entry name" value="ABC-2_transporter-like"/>
</dbReference>
<dbReference type="PANTHER" id="PTHR36833:SF1">
    <property type="entry name" value="INTEGRAL MEMBRANE TRANSPORT PROTEIN"/>
    <property type="match status" value="1"/>
</dbReference>
<feature type="transmembrane region" description="Helical" evidence="1">
    <location>
        <begin position="142"/>
        <end position="159"/>
    </location>
</feature>
<dbReference type="Pfam" id="PF06182">
    <property type="entry name" value="ABC2_membrane_6"/>
    <property type="match status" value="1"/>
</dbReference>
<dbReference type="PANTHER" id="PTHR36833">
    <property type="entry name" value="SLR0610 PROTEIN-RELATED"/>
    <property type="match status" value="1"/>
</dbReference>
<keyword evidence="1" id="KW-0472">Membrane</keyword>
<proteinExistence type="predicted"/>
<evidence type="ECO:0000256" key="1">
    <source>
        <dbReference type="SAM" id="Phobius"/>
    </source>
</evidence>
<keyword evidence="1" id="KW-0812">Transmembrane</keyword>